<evidence type="ECO:0000313" key="2">
    <source>
        <dbReference type="Proteomes" id="UP000594342"/>
    </source>
</evidence>
<name>A0A5K0UB37_9VIRU</name>
<accession>A0A5K0UB37</accession>
<keyword evidence="2" id="KW-1185">Reference proteome</keyword>
<gene>
    <name evidence="1" type="ORF">YASMINEVIRUS_1423</name>
</gene>
<sequence>MTDSNDECKQNVRIYSDLIESLSWLFDVDKRTTPDIVNPNVALYVRSDKCELCQAQINDSLIESAVNVIVNKVGIQNIYVHIAESVYNSSSFKSLETKISFVKKHVCVCKLTEYHTLFKLLSRPAKESSDVSDGRAYFNLKHHVAITELVCPIIEAQSCHKLSSDATTLNILSDLLMQCSYSDSTIKQFVTAITANLGRDSYNEVVGILRKKCVENSCNMDLLKTLHTIDPFDDDELIDICSNIIKKHGSKWCIEKPNADTCRIVTWVVDKVKDKKRQLDLLKDLISYINEQTSGDYVHEVNWFVVDILEKYNSGQEIIDLIDHRTYAPTYFDMIHTFTECIPKAKTQDEFDLRAECCKKVIAYSRTYMEDPKPARYVRVICALVTRPEHSKFFLKRELCKMFTSFALTMMDENSLR</sequence>
<evidence type="ECO:0000313" key="1">
    <source>
        <dbReference type="EMBL" id="VBB18891.1"/>
    </source>
</evidence>
<reference evidence="1 2" key="1">
    <citation type="submission" date="2018-10" db="EMBL/GenBank/DDBJ databases">
        <authorList>
            <consortium name="IHU Genomes"/>
        </authorList>
    </citation>
    <scope>NUCLEOTIDE SEQUENCE [LARGE SCALE GENOMIC DNA]</scope>
    <source>
        <strain evidence="1 2">A1</strain>
    </source>
</reference>
<comment type="caution">
    <text evidence="1">The sequence shown here is derived from an EMBL/GenBank/DDBJ whole genome shotgun (WGS) entry which is preliminary data.</text>
</comment>
<dbReference type="EMBL" id="UPSH01000001">
    <property type="protein sequence ID" value="VBB18891.1"/>
    <property type="molecule type" value="Genomic_DNA"/>
</dbReference>
<dbReference type="Proteomes" id="UP000594342">
    <property type="component" value="Unassembled WGS sequence"/>
</dbReference>
<proteinExistence type="predicted"/>
<organism evidence="1 2">
    <name type="scientific">Yasminevirus sp. GU-2018</name>
    <dbReference type="NCBI Taxonomy" id="2420051"/>
    <lineage>
        <taxon>Viruses</taxon>
        <taxon>Varidnaviria</taxon>
        <taxon>Bamfordvirae</taxon>
        <taxon>Nucleocytoviricota</taxon>
        <taxon>Megaviricetes</taxon>
        <taxon>Imitervirales</taxon>
        <taxon>Mimiviridae</taxon>
        <taxon>Klosneuvirinae</taxon>
        <taxon>Yasminevirus</taxon>
        <taxon>Yasminevirus saudimassiliense</taxon>
    </lineage>
</organism>
<protein>
    <submittedName>
        <fullName evidence="1">Uncharacterized protein</fullName>
    </submittedName>
</protein>